<dbReference type="Proteomes" id="UP000199696">
    <property type="component" value="Unassembled WGS sequence"/>
</dbReference>
<feature type="transmembrane region" description="Helical" evidence="2">
    <location>
        <begin position="163"/>
        <end position="185"/>
    </location>
</feature>
<dbReference type="EMBL" id="FMHY01000002">
    <property type="protein sequence ID" value="SCL54920.1"/>
    <property type="molecule type" value="Genomic_DNA"/>
</dbReference>
<dbReference type="InterPro" id="IPR008335">
    <property type="entry name" value="Mopterin_OxRdtase_euk"/>
</dbReference>
<feature type="transmembrane region" description="Helical" evidence="2">
    <location>
        <begin position="122"/>
        <end position="142"/>
    </location>
</feature>
<dbReference type="Pfam" id="PF00174">
    <property type="entry name" value="Oxidored_molyb"/>
    <property type="match status" value="1"/>
</dbReference>
<dbReference type="InterPro" id="IPR000572">
    <property type="entry name" value="OxRdtase_Mopterin-bd_dom"/>
</dbReference>
<feature type="domain" description="Oxidoreductase molybdopterin-binding" evidence="3">
    <location>
        <begin position="325"/>
        <end position="455"/>
    </location>
</feature>
<dbReference type="PANTHER" id="PTHR43032">
    <property type="entry name" value="PROTEIN-METHIONINE-SULFOXIDE REDUCTASE"/>
    <property type="match status" value="1"/>
</dbReference>
<name>A0A1C6ULM0_9ACTN</name>
<evidence type="ECO:0000256" key="1">
    <source>
        <dbReference type="SAM" id="MobiDB-lite"/>
    </source>
</evidence>
<protein>
    <submittedName>
        <fullName evidence="4">Sulfoxide reductase catalytic subunit YedY</fullName>
    </submittedName>
</protein>
<keyword evidence="2" id="KW-0472">Membrane</keyword>
<accession>A0A1C6ULM0</accession>
<feature type="region of interest" description="Disordered" evidence="1">
    <location>
        <begin position="230"/>
        <end position="253"/>
    </location>
</feature>
<dbReference type="PRINTS" id="PR00407">
    <property type="entry name" value="EUMOPTERIN"/>
</dbReference>
<feature type="transmembrane region" description="Helical" evidence="2">
    <location>
        <begin position="261"/>
        <end position="279"/>
    </location>
</feature>
<dbReference type="AlphaFoldDB" id="A0A1C6ULM0"/>
<dbReference type="GO" id="GO:0016020">
    <property type="term" value="C:membrane"/>
    <property type="evidence" value="ECO:0007669"/>
    <property type="project" value="InterPro"/>
</dbReference>
<dbReference type="GO" id="GO:0022904">
    <property type="term" value="P:respiratory electron transport chain"/>
    <property type="evidence" value="ECO:0007669"/>
    <property type="project" value="InterPro"/>
</dbReference>
<organism evidence="4 5">
    <name type="scientific">Micromonospora eburnea</name>
    <dbReference type="NCBI Taxonomy" id="227316"/>
    <lineage>
        <taxon>Bacteria</taxon>
        <taxon>Bacillati</taxon>
        <taxon>Actinomycetota</taxon>
        <taxon>Actinomycetes</taxon>
        <taxon>Micromonosporales</taxon>
        <taxon>Micromonosporaceae</taxon>
        <taxon>Micromonospora</taxon>
    </lineage>
</organism>
<dbReference type="PANTHER" id="PTHR43032:SF2">
    <property type="entry name" value="BLL0505 PROTEIN"/>
    <property type="match status" value="1"/>
</dbReference>
<feature type="transmembrane region" description="Helical" evidence="2">
    <location>
        <begin position="59"/>
        <end position="81"/>
    </location>
</feature>
<dbReference type="InterPro" id="IPR036374">
    <property type="entry name" value="OxRdtase_Mopterin-bd_sf"/>
</dbReference>
<keyword evidence="5" id="KW-1185">Reference proteome</keyword>
<proteinExistence type="predicted"/>
<reference evidence="5" key="1">
    <citation type="submission" date="2016-06" db="EMBL/GenBank/DDBJ databases">
        <authorList>
            <person name="Varghese N."/>
            <person name="Submissions Spin"/>
        </authorList>
    </citation>
    <scope>NUCLEOTIDE SEQUENCE [LARGE SCALE GENOMIC DNA]</scope>
    <source>
        <strain evidence="5">DSM 44814</strain>
    </source>
</reference>
<feature type="compositionally biased region" description="Low complexity" evidence="1">
    <location>
        <begin position="7"/>
        <end position="23"/>
    </location>
</feature>
<feature type="region of interest" description="Disordered" evidence="1">
    <location>
        <begin position="1"/>
        <end position="23"/>
    </location>
</feature>
<evidence type="ECO:0000259" key="3">
    <source>
        <dbReference type="Pfam" id="PF00174"/>
    </source>
</evidence>
<dbReference type="SUPFAM" id="SSF56524">
    <property type="entry name" value="Oxidoreductase molybdopterin-binding domain"/>
    <property type="match status" value="1"/>
</dbReference>
<keyword evidence="2" id="KW-0812">Transmembrane</keyword>
<sequence>MNAQSTPPAGDSPAGPRRAPRGRPGYGFPRRWWAVLAEHPPPGAATANRRWRSPLRGPWLTSVFAVVLLVGLPLVFLTGLLDYVAYAPRFGQAYPRDVGWLRLPPFDWPTRPSWLFRLTQGVHVGLGITLVPVVLAKLWSVLPKLFDWPPARSVAQVLERLSLLLLVGGILFEIATGLLDIQYAYLFGFDFYTAHYFGAWVFVAALVAHVALRSRRMLTALRSRPLRRELATGRAATRPEPPDPDGLVAARPRPATTSRRGALALVGGLSLLLAALTVGQHLDGPWRRTALLLPRGRQPGGGPTGFPVNRTAAAAGVQAADTGPGWRLTLRANGRAVTVDRAGLLAMAQHTVTLPIACVEGWSTVQTWSGVRLRDLAAHVRAGRIGAAHVRSLEKAGLFRQATLQANQVHDADALLALRVNGVDLTLDHGYPARVIVPALPGVHCTKWVTEIEFRGRTGG</sequence>
<keyword evidence="2" id="KW-1133">Transmembrane helix</keyword>
<evidence type="ECO:0000313" key="5">
    <source>
        <dbReference type="Proteomes" id="UP000199696"/>
    </source>
</evidence>
<dbReference type="STRING" id="227316.GA0070604_3098"/>
<gene>
    <name evidence="4" type="ORF">GA0070604_3098</name>
</gene>
<dbReference type="GO" id="GO:0016491">
    <property type="term" value="F:oxidoreductase activity"/>
    <property type="evidence" value="ECO:0007669"/>
    <property type="project" value="InterPro"/>
</dbReference>
<dbReference type="RefSeq" id="WP_167363482.1">
    <property type="nucleotide sequence ID" value="NZ_FMHY01000002.1"/>
</dbReference>
<dbReference type="Gene3D" id="3.90.420.10">
    <property type="entry name" value="Oxidoreductase, molybdopterin-binding domain"/>
    <property type="match status" value="1"/>
</dbReference>
<evidence type="ECO:0000256" key="2">
    <source>
        <dbReference type="SAM" id="Phobius"/>
    </source>
</evidence>
<feature type="transmembrane region" description="Helical" evidence="2">
    <location>
        <begin position="191"/>
        <end position="212"/>
    </location>
</feature>
<dbReference type="InterPro" id="IPR016174">
    <property type="entry name" value="Di-haem_cyt_TM"/>
</dbReference>
<evidence type="ECO:0000313" key="4">
    <source>
        <dbReference type="EMBL" id="SCL54920.1"/>
    </source>
</evidence>
<dbReference type="SUPFAM" id="SSF81342">
    <property type="entry name" value="Transmembrane di-heme cytochromes"/>
    <property type="match status" value="1"/>
</dbReference>